<dbReference type="GO" id="GO:0044780">
    <property type="term" value="P:bacterial-type flagellum assembly"/>
    <property type="evidence" value="ECO:0007669"/>
    <property type="project" value="InterPro"/>
</dbReference>
<dbReference type="RefSeq" id="WP_182303023.1">
    <property type="nucleotide sequence ID" value="NZ_CP041969.1"/>
</dbReference>
<dbReference type="AlphaFoldDB" id="A0A7G5BXJ9"/>
<dbReference type="SUPFAM" id="SSF140566">
    <property type="entry name" value="FlgN-like"/>
    <property type="match status" value="1"/>
</dbReference>
<keyword evidence="2" id="KW-0969">Cilium</keyword>
<evidence type="ECO:0000256" key="1">
    <source>
        <dbReference type="ARBA" id="ARBA00022795"/>
    </source>
</evidence>
<gene>
    <name evidence="2" type="ORF">FPL14_11185</name>
</gene>
<dbReference type="Pfam" id="PF05130">
    <property type="entry name" value="FlgN"/>
    <property type="match status" value="1"/>
</dbReference>
<name>A0A7G5BXJ9_9BACL</name>
<evidence type="ECO:0000313" key="2">
    <source>
        <dbReference type="EMBL" id="QMV41683.1"/>
    </source>
</evidence>
<keyword evidence="2" id="KW-0966">Cell projection</keyword>
<accession>A0A7G5BXJ9</accession>
<dbReference type="EMBL" id="CP041969">
    <property type="protein sequence ID" value="QMV41683.1"/>
    <property type="molecule type" value="Genomic_DNA"/>
</dbReference>
<dbReference type="Gene3D" id="1.20.58.300">
    <property type="entry name" value="FlgN-like"/>
    <property type="match status" value="1"/>
</dbReference>
<reference evidence="2 3" key="1">
    <citation type="submission" date="2019-07" db="EMBL/GenBank/DDBJ databases">
        <authorList>
            <person name="Kim J.K."/>
            <person name="Cheong H.-M."/>
            <person name="Choi Y."/>
            <person name="Hwang K.J."/>
            <person name="Lee S."/>
            <person name="Choi C."/>
        </authorList>
    </citation>
    <scope>NUCLEOTIDE SEQUENCE [LARGE SCALE GENOMIC DNA]</scope>
    <source>
        <strain evidence="2 3">KS 22</strain>
    </source>
</reference>
<dbReference type="InterPro" id="IPR007809">
    <property type="entry name" value="FlgN-like"/>
</dbReference>
<sequence>MTFQPLMDSLHQMHSLYEKLLELGTEKKDRIIRNQLNELTLTLTQESKVLKSLAAVDQARLSALTAFQRATGLKEDSNMRLEDVAVYCSDLASKQSIENISIELSQQIKALRALNETNQLLVHHALDIVNHTLDLLVGSPEDEMVYTNPNQANPYAKRNSYFDTRA</sequence>
<protein>
    <submittedName>
        <fullName evidence="2">Flagellar protein FlgN</fullName>
    </submittedName>
</protein>
<evidence type="ECO:0000313" key="3">
    <source>
        <dbReference type="Proteomes" id="UP000515679"/>
    </source>
</evidence>
<proteinExistence type="predicted"/>
<keyword evidence="3" id="KW-1185">Reference proteome</keyword>
<organism evidence="2 3">
    <name type="scientific">Cohnella cholangitidis</name>
    <dbReference type="NCBI Taxonomy" id="2598458"/>
    <lineage>
        <taxon>Bacteria</taxon>
        <taxon>Bacillati</taxon>
        <taxon>Bacillota</taxon>
        <taxon>Bacilli</taxon>
        <taxon>Bacillales</taxon>
        <taxon>Paenibacillaceae</taxon>
        <taxon>Cohnella</taxon>
    </lineage>
</organism>
<keyword evidence="1" id="KW-1005">Bacterial flagellum biogenesis</keyword>
<dbReference type="KEGG" id="cchl:FPL14_11185"/>
<dbReference type="InterPro" id="IPR036679">
    <property type="entry name" value="FlgN-like_sf"/>
</dbReference>
<dbReference type="Proteomes" id="UP000515679">
    <property type="component" value="Chromosome"/>
</dbReference>
<keyword evidence="2" id="KW-0282">Flagellum</keyword>